<evidence type="ECO:0000256" key="10">
    <source>
        <dbReference type="ARBA" id="ARBA00022833"/>
    </source>
</evidence>
<evidence type="ECO:0000256" key="1">
    <source>
        <dbReference type="ARBA" id="ARBA00000900"/>
    </source>
</evidence>
<sequence>MYSPKPNDSETPSPSSYSSPPTLIAFALALVVVCFVGFSIVYFCRCYLMSILNTWAIQRSASAAGSLIHHSPNSSPRRGLEPSLLQTFPTFLYSSVKDLRKESYSLECAICLLEFEDDSMLRLLTFCCHVFHQECIDLWLCSNKTCPVCRKELDSAINEAQNSQDQGEDNVHVEEERRGEVCIDVKEGEDHHRHNDGDHKDEAVSVSTSLETHGEQMFPRSHSTGHSIVMIRGEGEGNENDNDKYTLRLPEHAAVLKLVGGGTRHNHSKSYSSSRDVRRPVAPCRNCGYVETVDVLGEVEDGRLSVVVSTFDDSFLESIPNSSA</sequence>
<reference evidence="18 19" key="1">
    <citation type="submission" date="2024-01" db="EMBL/GenBank/DDBJ databases">
        <title>The genomes of 5 underutilized Papilionoideae crops provide insights into root nodulation and disease resistanc.</title>
        <authorList>
            <person name="Yuan L."/>
        </authorList>
    </citation>
    <scope>NUCLEOTIDE SEQUENCE [LARGE SCALE GENOMIC DNA]</scope>
    <source>
        <strain evidence="18">ZHUSHIDOU_FW_LH</strain>
        <tissue evidence="18">Leaf</tissue>
    </source>
</reference>
<keyword evidence="10" id="KW-0862">Zinc</keyword>
<evidence type="ECO:0000256" key="7">
    <source>
        <dbReference type="ARBA" id="ARBA00022723"/>
    </source>
</evidence>
<dbReference type="Gene3D" id="3.30.40.10">
    <property type="entry name" value="Zinc/RING finger domain, C3HC4 (zinc finger)"/>
    <property type="match status" value="1"/>
</dbReference>
<keyword evidence="11 16" id="KW-1133">Transmembrane helix</keyword>
<dbReference type="AlphaFoldDB" id="A0AAN9EB53"/>
<dbReference type="Proteomes" id="UP001372338">
    <property type="component" value="Unassembled WGS sequence"/>
</dbReference>
<comment type="caution">
    <text evidence="18">The sequence shown here is derived from an EMBL/GenBank/DDBJ whole genome shotgun (WGS) entry which is preliminary data.</text>
</comment>
<comment type="subcellular location">
    <subcellularLocation>
        <location evidence="2">Membrane</location>
        <topology evidence="2">Single-pass membrane protein</topology>
    </subcellularLocation>
</comment>
<evidence type="ECO:0000256" key="4">
    <source>
        <dbReference type="ARBA" id="ARBA00012483"/>
    </source>
</evidence>
<evidence type="ECO:0000313" key="18">
    <source>
        <dbReference type="EMBL" id="KAK7252490.1"/>
    </source>
</evidence>
<dbReference type="GO" id="GO:0016020">
    <property type="term" value="C:membrane"/>
    <property type="evidence" value="ECO:0007669"/>
    <property type="project" value="UniProtKB-SubCell"/>
</dbReference>
<evidence type="ECO:0000256" key="2">
    <source>
        <dbReference type="ARBA" id="ARBA00004167"/>
    </source>
</evidence>
<comment type="similarity">
    <text evidence="13">Belongs to the RING-type zinc finger family. ATL subfamily.</text>
</comment>
<dbReference type="GO" id="GO:0008270">
    <property type="term" value="F:zinc ion binding"/>
    <property type="evidence" value="ECO:0007669"/>
    <property type="project" value="UniProtKB-KW"/>
</dbReference>
<evidence type="ECO:0000256" key="9">
    <source>
        <dbReference type="ARBA" id="ARBA00022786"/>
    </source>
</evidence>
<dbReference type="Pfam" id="PF13639">
    <property type="entry name" value="zf-RING_2"/>
    <property type="match status" value="1"/>
</dbReference>
<feature type="transmembrane region" description="Helical" evidence="16">
    <location>
        <begin position="23"/>
        <end position="44"/>
    </location>
</feature>
<keyword evidence="8 14" id="KW-0863">Zinc-finger</keyword>
<evidence type="ECO:0000256" key="12">
    <source>
        <dbReference type="ARBA" id="ARBA00023136"/>
    </source>
</evidence>
<keyword evidence="6 16" id="KW-0812">Transmembrane</keyword>
<evidence type="ECO:0000256" key="11">
    <source>
        <dbReference type="ARBA" id="ARBA00022989"/>
    </source>
</evidence>
<evidence type="ECO:0000256" key="5">
    <source>
        <dbReference type="ARBA" id="ARBA00022679"/>
    </source>
</evidence>
<proteinExistence type="inferred from homology"/>
<evidence type="ECO:0000256" key="14">
    <source>
        <dbReference type="PROSITE-ProRule" id="PRU00175"/>
    </source>
</evidence>
<keyword evidence="12 16" id="KW-0472">Membrane</keyword>
<dbReference type="SMART" id="SM00184">
    <property type="entry name" value="RING"/>
    <property type="match status" value="1"/>
</dbReference>
<evidence type="ECO:0000256" key="13">
    <source>
        <dbReference type="ARBA" id="ARBA00024209"/>
    </source>
</evidence>
<evidence type="ECO:0000313" key="19">
    <source>
        <dbReference type="Proteomes" id="UP001372338"/>
    </source>
</evidence>
<feature type="region of interest" description="Disordered" evidence="15">
    <location>
        <begin position="184"/>
        <end position="206"/>
    </location>
</feature>
<keyword evidence="7" id="KW-0479">Metal-binding</keyword>
<evidence type="ECO:0000256" key="16">
    <source>
        <dbReference type="SAM" id="Phobius"/>
    </source>
</evidence>
<evidence type="ECO:0000256" key="3">
    <source>
        <dbReference type="ARBA" id="ARBA00004906"/>
    </source>
</evidence>
<dbReference type="SUPFAM" id="SSF57850">
    <property type="entry name" value="RING/U-box"/>
    <property type="match status" value="1"/>
</dbReference>
<evidence type="ECO:0000256" key="15">
    <source>
        <dbReference type="SAM" id="MobiDB-lite"/>
    </source>
</evidence>
<feature type="domain" description="RING-type" evidence="17">
    <location>
        <begin position="108"/>
        <end position="150"/>
    </location>
</feature>
<dbReference type="PROSITE" id="PS50089">
    <property type="entry name" value="ZF_RING_2"/>
    <property type="match status" value="1"/>
</dbReference>
<evidence type="ECO:0000259" key="17">
    <source>
        <dbReference type="PROSITE" id="PS50089"/>
    </source>
</evidence>
<organism evidence="18 19">
    <name type="scientific">Crotalaria pallida</name>
    <name type="common">Smooth rattlebox</name>
    <name type="synonym">Crotalaria striata</name>
    <dbReference type="NCBI Taxonomy" id="3830"/>
    <lineage>
        <taxon>Eukaryota</taxon>
        <taxon>Viridiplantae</taxon>
        <taxon>Streptophyta</taxon>
        <taxon>Embryophyta</taxon>
        <taxon>Tracheophyta</taxon>
        <taxon>Spermatophyta</taxon>
        <taxon>Magnoliopsida</taxon>
        <taxon>eudicotyledons</taxon>
        <taxon>Gunneridae</taxon>
        <taxon>Pentapetalae</taxon>
        <taxon>rosids</taxon>
        <taxon>fabids</taxon>
        <taxon>Fabales</taxon>
        <taxon>Fabaceae</taxon>
        <taxon>Papilionoideae</taxon>
        <taxon>50 kb inversion clade</taxon>
        <taxon>genistoids sensu lato</taxon>
        <taxon>core genistoids</taxon>
        <taxon>Crotalarieae</taxon>
        <taxon>Crotalaria</taxon>
    </lineage>
</organism>
<dbReference type="InterPro" id="IPR011016">
    <property type="entry name" value="Znf_RING-CH"/>
</dbReference>
<dbReference type="GO" id="GO:0061630">
    <property type="term" value="F:ubiquitin protein ligase activity"/>
    <property type="evidence" value="ECO:0007669"/>
    <property type="project" value="UniProtKB-EC"/>
</dbReference>
<keyword evidence="5" id="KW-0808">Transferase</keyword>
<dbReference type="EC" id="2.3.2.27" evidence="4"/>
<gene>
    <name evidence="18" type="ORF">RIF29_36463</name>
</gene>
<keyword evidence="19" id="KW-1185">Reference proteome</keyword>
<dbReference type="InterPro" id="IPR001841">
    <property type="entry name" value="Znf_RING"/>
</dbReference>
<comment type="pathway">
    <text evidence="3">Protein modification; protein ubiquitination.</text>
</comment>
<dbReference type="PANTHER" id="PTHR14155:SF521">
    <property type="entry name" value="RING-H2 FINGER PROTEIN ATL30"/>
    <property type="match status" value="1"/>
</dbReference>
<dbReference type="SMART" id="SM00744">
    <property type="entry name" value="RINGv"/>
    <property type="match status" value="1"/>
</dbReference>
<comment type="catalytic activity">
    <reaction evidence="1">
        <text>S-ubiquitinyl-[E2 ubiquitin-conjugating enzyme]-L-cysteine + [acceptor protein]-L-lysine = [E2 ubiquitin-conjugating enzyme]-L-cysteine + N(6)-ubiquitinyl-[acceptor protein]-L-lysine.</text>
        <dbReference type="EC" id="2.3.2.27"/>
    </reaction>
</comment>
<feature type="compositionally biased region" description="Basic and acidic residues" evidence="15">
    <location>
        <begin position="184"/>
        <end position="203"/>
    </location>
</feature>
<evidence type="ECO:0000256" key="8">
    <source>
        <dbReference type="ARBA" id="ARBA00022771"/>
    </source>
</evidence>
<accession>A0AAN9EB53</accession>
<name>A0AAN9EB53_CROPI</name>
<dbReference type="InterPro" id="IPR053238">
    <property type="entry name" value="RING-H2_zinc_finger"/>
</dbReference>
<dbReference type="PANTHER" id="PTHR14155">
    <property type="entry name" value="RING FINGER DOMAIN-CONTAINING"/>
    <property type="match status" value="1"/>
</dbReference>
<protein>
    <recommendedName>
        <fullName evidence="4">RING-type E3 ubiquitin transferase</fullName>
        <ecNumber evidence="4">2.3.2.27</ecNumber>
    </recommendedName>
</protein>
<keyword evidence="9" id="KW-0833">Ubl conjugation pathway</keyword>
<dbReference type="EMBL" id="JAYWIO010000007">
    <property type="protein sequence ID" value="KAK7252490.1"/>
    <property type="molecule type" value="Genomic_DNA"/>
</dbReference>
<evidence type="ECO:0000256" key="6">
    <source>
        <dbReference type="ARBA" id="ARBA00022692"/>
    </source>
</evidence>
<dbReference type="InterPro" id="IPR013083">
    <property type="entry name" value="Znf_RING/FYVE/PHD"/>
</dbReference>
<dbReference type="FunFam" id="3.30.40.10:FF:000187">
    <property type="entry name" value="E3 ubiquitin-protein ligase ATL6"/>
    <property type="match status" value="1"/>
</dbReference>